<evidence type="ECO:0000313" key="3">
    <source>
        <dbReference type="Proteomes" id="UP001152795"/>
    </source>
</evidence>
<comment type="caution">
    <text evidence="2">The sequence shown here is derived from an EMBL/GenBank/DDBJ whole genome shotgun (WGS) entry which is preliminary data.</text>
</comment>
<proteinExistence type="predicted"/>
<evidence type="ECO:0000313" key="1">
    <source>
        <dbReference type="EMBL" id="CAB4026735.1"/>
    </source>
</evidence>
<reference evidence="2" key="1">
    <citation type="submission" date="2020-04" db="EMBL/GenBank/DDBJ databases">
        <authorList>
            <person name="Alioto T."/>
            <person name="Alioto T."/>
            <person name="Gomez Garrido J."/>
        </authorList>
    </citation>
    <scope>NUCLEOTIDE SEQUENCE</scope>
    <source>
        <strain evidence="2">A484AB</strain>
    </source>
</reference>
<dbReference type="Proteomes" id="UP001152795">
    <property type="component" value="Unassembled WGS sequence"/>
</dbReference>
<protein>
    <submittedName>
        <fullName evidence="2">Uncharacterized protein</fullName>
    </submittedName>
</protein>
<evidence type="ECO:0000313" key="2">
    <source>
        <dbReference type="EMBL" id="CAB4034502.1"/>
    </source>
</evidence>
<name>A0A7D9LQA4_PARCT</name>
<dbReference type="EMBL" id="CACRXK020020176">
    <property type="protein sequence ID" value="CAB4034502.1"/>
    <property type="molecule type" value="Genomic_DNA"/>
</dbReference>
<gene>
    <name evidence="1" type="ORF">PACLA_8A047261</name>
    <name evidence="2" type="ORF">PACLA_8A067169</name>
</gene>
<accession>A0A7D9LQA4</accession>
<sequence length="128" mass="14983">MKPKCESVERADGKVINIGGIAVVRKIVGSSFSFPSAKEFCINKNSDEIEYGFQKIVEDGVRSMAEDQHLYLEIFKGNWWLVWKENFTKICDKHAPIKRRKVRKQSNPWITEQLFHEKRLKAEGLQNW</sequence>
<keyword evidence="3" id="KW-1185">Reference proteome</keyword>
<dbReference type="AlphaFoldDB" id="A0A7D9LQA4"/>
<organism evidence="2 3">
    <name type="scientific">Paramuricea clavata</name>
    <name type="common">Red gorgonian</name>
    <name type="synonym">Violescent sea-whip</name>
    <dbReference type="NCBI Taxonomy" id="317549"/>
    <lineage>
        <taxon>Eukaryota</taxon>
        <taxon>Metazoa</taxon>
        <taxon>Cnidaria</taxon>
        <taxon>Anthozoa</taxon>
        <taxon>Octocorallia</taxon>
        <taxon>Malacalcyonacea</taxon>
        <taxon>Plexauridae</taxon>
        <taxon>Paramuricea</taxon>
    </lineage>
</organism>
<dbReference type="EMBL" id="CACRXK020014374">
    <property type="protein sequence ID" value="CAB4026735.1"/>
    <property type="molecule type" value="Genomic_DNA"/>
</dbReference>